<comment type="caution">
    <text evidence="1">The sequence shown here is derived from an EMBL/GenBank/DDBJ whole genome shotgun (WGS) entry which is preliminary data.</text>
</comment>
<dbReference type="InterPro" id="IPR009351">
    <property type="entry name" value="AlkZ-like"/>
</dbReference>
<dbReference type="PANTHER" id="PTHR38479">
    <property type="entry name" value="LMO0824 PROTEIN"/>
    <property type="match status" value="1"/>
</dbReference>
<evidence type="ECO:0000313" key="2">
    <source>
        <dbReference type="Proteomes" id="UP001597097"/>
    </source>
</evidence>
<dbReference type="EMBL" id="JBHUCM010000007">
    <property type="protein sequence ID" value="MFD1536974.1"/>
    <property type="molecule type" value="Genomic_DNA"/>
</dbReference>
<dbReference type="GO" id="GO:0003677">
    <property type="term" value="F:DNA binding"/>
    <property type="evidence" value="ECO:0007669"/>
    <property type="project" value="UniProtKB-KW"/>
</dbReference>
<keyword evidence="1" id="KW-0238">DNA-binding</keyword>
<organism evidence="1 2">
    <name type="scientific">Nonomuraea guangzhouensis</name>
    <dbReference type="NCBI Taxonomy" id="1291555"/>
    <lineage>
        <taxon>Bacteria</taxon>
        <taxon>Bacillati</taxon>
        <taxon>Actinomycetota</taxon>
        <taxon>Actinomycetes</taxon>
        <taxon>Streptosporangiales</taxon>
        <taxon>Streptosporangiaceae</taxon>
        <taxon>Nonomuraea</taxon>
    </lineage>
</organism>
<name>A0ABW4G2K7_9ACTN</name>
<dbReference type="RefSeq" id="WP_219527916.1">
    <property type="nucleotide sequence ID" value="NZ_JAHKRM010000003.1"/>
</dbReference>
<dbReference type="Pfam" id="PF06224">
    <property type="entry name" value="AlkZ-like"/>
    <property type="match status" value="1"/>
</dbReference>
<gene>
    <name evidence="1" type="ORF">ACFSJ0_08015</name>
</gene>
<protein>
    <submittedName>
        <fullName evidence="1">Winged helix DNA-binding domain-containing protein</fullName>
    </submittedName>
</protein>
<proteinExistence type="predicted"/>
<sequence length="348" mass="38576">MTDVLSRRALNRATLARQFLLRRAELPALDAIEQLAGMQAQAPLAPYVGLWSRLAGFRAADLTTLIAERAAVRAHLMRNTVHLVSARDDLSWYHHFTSVHARDFAAHFGGRATGVDQTELLSLARMILDEKPHTRAELGRALAERWPDVDPTVLAYAVTHHLALVQVPPRGLWGRSGPPKWSTTESFLGRSPDPDPSAEELVRRYLAGYGPASVADVQRWSGLTRLREVISRIELIAFRDEAGCELFDLPHAPRPDPDTPAPPRFLPEYDNLLLSHEDRSRVIPDGRKVPLPPGNGARTGTLLVDGLWRGVWTLRDGQVQVETFTSLSAAERDAVEIEAEALRGFLAT</sequence>
<keyword evidence="2" id="KW-1185">Reference proteome</keyword>
<evidence type="ECO:0000313" key="1">
    <source>
        <dbReference type="EMBL" id="MFD1536974.1"/>
    </source>
</evidence>
<accession>A0ABW4G2K7</accession>
<reference evidence="2" key="1">
    <citation type="journal article" date="2019" name="Int. J. Syst. Evol. Microbiol.">
        <title>The Global Catalogue of Microorganisms (GCM) 10K type strain sequencing project: providing services to taxonomists for standard genome sequencing and annotation.</title>
        <authorList>
            <consortium name="The Broad Institute Genomics Platform"/>
            <consortium name="The Broad Institute Genome Sequencing Center for Infectious Disease"/>
            <person name="Wu L."/>
            <person name="Ma J."/>
        </authorList>
    </citation>
    <scope>NUCLEOTIDE SEQUENCE [LARGE SCALE GENOMIC DNA]</scope>
    <source>
        <strain evidence="2">CGMCC 1.15399</strain>
    </source>
</reference>
<dbReference type="PANTHER" id="PTHR38479:SF2">
    <property type="entry name" value="WINGED HELIX DNA-BINDING DOMAIN-CONTAINING PROTEIN"/>
    <property type="match status" value="1"/>
</dbReference>
<dbReference type="Proteomes" id="UP001597097">
    <property type="component" value="Unassembled WGS sequence"/>
</dbReference>